<evidence type="ECO:0000313" key="2">
    <source>
        <dbReference type="EMBL" id="EFX67270.1"/>
    </source>
</evidence>
<feature type="compositionally biased region" description="Acidic residues" evidence="1">
    <location>
        <begin position="66"/>
        <end position="75"/>
    </location>
</feature>
<dbReference type="HOGENOM" id="CLU_1662559_0_0_1"/>
<evidence type="ECO:0000256" key="1">
    <source>
        <dbReference type="SAM" id="MobiDB-lite"/>
    </source>
</evidence>
<protein>
    <submittedName>
        <fullName evidence="2">Uncharacterized protein</fullName>
    </submittedName>
</protein>
<accession>E9HLW4</accession>
<gene>
    <name evidence="2" type="ORF">DAPPUDRAFT_261898</name>
</gene>
<dbReference type="Proteomes" id="UP000000305">
    <property type="component" value="Unassembled WGS sequence"/>
</dbReference>
<dbReference type="AlphaFoldDB" id="E9HLW4"/>
<dbReference type="InParanoid" id="E9HLW4"/>
<reference evidence="2 3" key="1">
    <citation type="journal article" date="2011" name="Science">
        <title>The ecoresponsive genome of Daphnia pulex.</title>
        <authorList>
            <person name="Colbourne J.K."/>
            <person name="Pfrender M.E."/>
            <person name="Gilbert D."/>
            <person name="Thomas W.K."/>
            <person name="Tucker A."/>
            <person name="Oakley T.H."/>
            <person name="Tokishita S."/>
            <person name="Aerts A."/>
            <person name="Arnold G.J."/>
            <person name="Basu M.K."/>
            <person name="Bauer D.J."/>
            <person name="Caceres C.E."/>
            <person name="Carmel L."/>
            <person name="Casola C."/>
            <person name="Choi J.H."/>
            <person name="Detter J.C."/>
            <person name="Dong Q."/>
            <person name="Dusheyko S."/>
            <person name="Eads B.D."/>
            <person name="Frohlich T."/>
            <person name="Geiler-Samerotte K.A."/>
            <person name="Gerlach D."/>
            <person name="Hatcher P."/>
            <person name="Jogdeo S."/>
            <person name="Krijgsveld J."/>
            <person name="Kriventseva E.V."/>
            <person name="Kultz D."/>
            <person name="Laforsch C."/>
            <person name="Lindquist E."/>
            <person name="Lopez J."/>
            <person name="Manak J.R."/>
            <person name="Muller J."/>
            <person name="Pangilinan J."/>
            <person name="Patwardhan R.P."/>
            <person name="Pitluck S."/>
            <person name="Pritham E.J."/>
            <person name="Rechtsteiner A."/>
            <person name="Rho M."/>
            <person name="Rogozin I.B."/>
            <person name="Sakarya O."/>
            <person name="Salamov A."/>
            <person name="Schaack S."/>
            <person name="Shapiro H."/>
            <person name="Shiga Y."/>
            <person name="Skalitzky C."/>
            <person name="Smith Z."/>
            <person name="Souvorov A."/>
            <person name="Sung W."/>
            <person name="Tang Z."/>
            <person name="Tsuchiya D."/>
            <person name="Tu H."/>
            <person name="Vos H."/>
            <person name="Wang M."/>
            <person name="Wolf Y.I."/>
            <person name="Yamagata H."/>
            <person name="Yamada T."/>
            <person name="Ye Y."/>
            <person name="Shaw J.R."/>
            <person name="Andrews J."/>
            <person name="Crease T.J."/>
            <person name="Tang H."/>
            <person name="Lucas S.M."/>
            <person name="Robertson H.M."/>
            <person name="Bork P."/>
            <person name="Koonin E.V."/>
            <person name="Zdobnov E.M."/>
            <person name="Grigoriev I.V."/>
            <person name="Lynch M."/>
            <person name="Boore J.L."/>
        </authorList>
    </citation>
    <scope>NUCLEOTIDE SEQUENCE [LARGE SCALE GENOMIC DNA]</scope>
</reference>
<dbReference type="EMBL" id="GL732682">
    <property type="protein sequence ID" value="EFX67270.1"/>
    <property type="molecule type" value="Genomic_DNA"/>
</dbReference>
<organism evidence="2 3">
    <name type="scientific">Daphnia pulex</name>
    <name type="common">Water flea</name>
    <dbReference type="NCBI Taxonomy" id="6669"/>
    <lineage>
        <taxon>Eukaryota</taxon>
        <taxon>Metazoa</taxon>
        <taxon>Ecdysozoa</taxon>
        <taxon>Arthropoda</taxon>
        <taxon>Crustacea</taxon>
        <taxon>Branchiopoda</taxon>
        <taxon>Diplostraca</taxon>
        <taxon>Cladocera</taxon>
        <taxon>Anomopoda</taxon>
        <taxon>Daphniidae</taxon>
        <taxon>Daphnia</taxon>
    </lineage>
</organism>
<sequence length="159" mass="17667">MAAAAILGRPAETCTESFWIGYVSAAIQYVKRHPESPAELKLNNEEQFAACIRKETSGNFTNDETTNGEDQDNDDQSVFSLFSDTESSESDGSLHEEDTQKKTTYKEFILGEDEAIVDEDDTNFPEAEMEPFAMSQLNNAGNDENITSKSDIFVTKNNV</sequence>
<feature type="compositionally biased region" description="Polar residues" evidence="1">
    <location>
        <begin position="76"/>
        <end position="85"/>
    </location>
</feature>
<dbReference type="KEGG" id="dpx:DAPPUDRAFT_261898"/>
<proteinExistence type="predicted"/>
<feature type="region of interest" description="Disordered" evidence="1">
    <location>
        <begin position="54"/>
        <end position="107"/>
    </location>
</feature>
<evidence type="ECO:0000313" key="3">
    <source>
        <dbReference type="Proteomes" id="UP000000305"/>
    </source>
</evidence>
<keyword evidence="3" id="KW-1185">Reference proteome</keyword>
<feature type="region of interest" description="Disordered" evidence="1">
    <location>
        <begin position="138"/>
        <end position="159"/>
    </location>
</feature>
<name>E9HLW4_DAPPU</name>
<feature type="compositionally biased region" description="Basic and acidic residues" evidence="1">
    <location>
        <begin position="92"/>
        <end position="105"/>
    </location>
</feature>